<organism evidence="2">
    <name type="scientific">Tanacetum cinerariifolium</name>
    <name type="common">Dalmatian daisy</name>
    <name type="synonym">Chrysanthemum cinerariifolium</name>
    <dbReference type="NCBI Taxonomy" id="118510"/>
    <lineage>
        <taxon>Eukaryota</taxon>
        <taxon>Viridiplantae</taxon>
        <taxon>Streptophyta</taxon>
        <taxon>Embryophyta</taxon>
        <taxon>Tracheophyta</taxon>
        <taxon>Spermatophyta</taxon>
        <taxon>Magnoliopsida</taxon>
        <taxon>eudicotyledons</taxon>
        <taxon>Gunneridae</taxon>
        <taxon>Pentapetalae</taxon>
        <taxon>asterids</taxon>
        <taxon>campanulids</taxon>
        <taxon>Asterales</taxon>
        <taxon>Asteraceae</taxon>
        <taxon>Asteroideae</taxon>
        <taxon>Anthemideae</taxon>
        <taxon>Anthemidinae</taxon>
        <taxon>Tanacetum</taxon>
    </lineage>
</organism>
<dbReference type="EMBL" id="BKCJ010009223">
    <property type="protein sequence ID" value="GEU85979.1"/>
    <property type="molecule type" value="Genomic_DNA"/>
</dbReference>
<protein>
    <submittedName>
        <fullName evidence="2">Copia protein</fullName>
    </submittedName>
</protein>
<dbReference type="AlphaFoldDB" id="A0A6L2NKJ8"/>
<sequence>MSMTRMVKEQGGLHQINDEDFHTYLPKGKIAIGLKWVFRNKKDERGIVIRNRARFVAQGHTQEEGIDYDEVFAIVARIEAIWNRARFVAQGHTQEEGIDYDEVFAIVARIEAIWSQVNAVEGIIINNSIDGLNHLRLQISSRETDQTLNPTSNFLLLITIHKHNGISNVRCTHNMVALLSKSDASEYFDQIVDFLNAHTINAKRTAWNKFSCSMTSAIICLATGRKFNFSKYIFDNMVRNVDSPSKFLMDPRFLQVVMDKQVDDMTTNNTRYTSPTITQKVVAMDAESQERLNQEEVSAAEPIVFDDEDVTMTMA</sequence>
<gene>
    <name evidence="2" type="ORF">Tci_057957</name>
</gene>
<dbReference type="Pfam" id="PF07727">
    <property type="entry name" value="RVT_2"/>
    <property type="match status" value="1"/>
</dbReference>
<comment type="caution">
    <text evidence="2">The sequence shown here is derived from an EMBL/GenBank/DDBJ whole genome shotgun (WGS) entry which is preliminary data.</text>
</comment>
<name>A0A6L2NKJ8_TANCI</name>
<evidence type="ECO:0000313" key="2">
    <source>
        <dbReference type="EMBL" id="GEU85979.1"/>
    </source>
</evidence>
<accession>A0A6L2NKJ8</accession>
<proteinExistence type="predicted"/>
<evidence type="ECO:0000259" key="1">
    <source>
        <dbReference type="Pfam" id="PF07727"/>
    </source>
</evidence>
<feature type="domain" description="Reverse transcriptase Ty1/copia-type" evidence="1">
    <location>
        <begin position="25"/>
        <end position="81"/>
    </location>
</feature>
<reference evidence="2" key="1">
    <citation type="journal article" date="2019" name="Sci. Rep.">
        <title>Draft genome of Tanacetum cinerariifolium, the natural source of mosquito coil.</title>
        <authorList>
            <person name="Yamashiro T."/>
            <person name="Shiraishi A."/>
            <person name="Satake H."/>
            <person name="Nakayama K."/>
        </authorList>
    </citation>
    <scope>NUCLEOTIDE SEQUENCE</scope>
</reference>
<dbReference type="InterPro" id="IPR013103">
    <property type="entry name" value="RVT_2"/>
</dbReference>